<gene>
    <name evidence="1" type="ORF">EYQ70_00140</name>
</gene>
<comment type="caution">
    <text evidence="1">The sequence shown here is derived from an EMBL/GenBank/DDBJ whole genome shotgun (WGS) entry which is preliminary data.</text>
</comment>
<name>A0A7J4GS76_9ARCH</name>
<dbReference type="AlphaFoldDB" id="A0A7J4GS76"/>
<reference evidence="2" key="1">
    <citation type="journal article" date="2019" name="bioRxiv">
        <title>Genome diversification in globally distributed novel marine Proteobacteria is linked to environmental adaptation.</title>
        <authorList>
            <person name="Zhou Z."/>
            <person name="Tran P.Q."/>
            <person name="Kieft K."/>
            <person name="Anantharaman K."/>
        </authorList>
    </citation>
    <scope>NUCLEOTIDE SEQUENCE [LARGE SCALE GENOMIC DNA]</scope>
</reference>
<dbReference type="Proteomes" id="UP000585802">
    <property type="component" value="Unassembled WGS sequence"/>
</dbReference>
<evidence type="ECO:0000313" key="1">
    <source>
        <dbReference type="EMBL" id="HIF36829.1"/>
    </source>
</evidence>
<organism evidence="1 2">
    <name type="scientific">Marine Group III euryarchaeote</name>
    <dbReference type="NCBI Taxonomy" id="2173149"/>
    <lineage>
        <taxon>Archaea</taxon>
        <taxon>Methanobacteriati</taxon>
        <taxon>Thermoplasmatota</taxon>
        <taxon>Thermoplasmata</taxon>
        <taxon>Candidatus Thermoprofundales</taxon>
    </lineage>
</organism>
<protein>
    <submittedName>
        <fullName evidence="1">Uncharacterized protein</fullName>
    </submittedName>
</protein>
<dbReference type="EMBL" id="DUCX01000004">
    <property type="protein sequence ID" value="HIF36829.1"/>
    <property type="molecule type" value="Genomic_DNA"/>
</dbReference>
<accession>A0A7J4GS76</accession>
<proteinExistence type="predicted"/>
<sequence length="310" mass="34652">MSNAYLFVICLFASSFAGCLGIGDLAEENSSSSLEDAFNDFIESINAGNEIKYCKYIAYTIDDETNTIILANNTELDECAEDREEDDDYEYKLTTSNYSDENLDYKAANNSGFVYSVNFTMEECEREDEFEPWDCEESEMDLDWVEVSGQWLYWWDSFLEQGESAPIATFMVEETSGGEYHVKVVKVSKQEDLAEFSFFLKDETGSTYVGGNGFGEVALQMIDGNEHGIENAYDGENETLERRANNISADDGSEFPVHFDDNDRDGKLSAGDQFTVYGTGNTANGPAEDGWKLDIQYDPTGDIVGSGKMN</sequence>
<evidence type="ECO:0000313" key="2">
    <source>
        <dbReference type="Proteomes" id="UP000585802"/>
    </source>
</evidence>